<keyword evidence="2" id="KW-1185">Reference proteome</keyword>
<dbReference type="Proteomes" id="UP000541444">
    <property type="component" value="Unassembled WGS sequence"/>
</dbReference>
<dbReference type="InterPro" id="IPR006551">
    <property type="entry name" value="Polynucleotide_phosphatase"/>
</dbReference>
<evidence type="ECO:0000313" key="2">
    <source>
        <dbReference type="Proteomes" id="UP000541444"/>
    </source>
</evidence>
<dbReference type="SUPFAM" id="SSF56784">
    <property type="entry name" value="HAD-like"/>
    <property type="match status" value="1"/>
</dbReference>
<evidence type="ECO:0000313" key="1">
    <source>
        <dbReference type="EMBL" id="KAF6150948.1"/>
    </source>
</evidence>
<dbReference type="OrthoDB" id="19045at2759"/>
<dbReference type="AlphaFoldDB" id="A0A7J7M869"/>
<organism evidence="1 2">
    <name type="scientific">Kingdonia uniflora</name>
    <dbReference type="NCBI Taxonomy" id="39325"/>
    <lineage>
        <taxon>Eukaryota</taxon>
        <taxon>Viridiplantae</taxon>
        <taxon>Streptophyta</taxon>
        <taxon>Embryophyta</taxon>
        <taxon>Tracheophyta</taxon>
        <taxon>Spermatophyta</taxon>
        <taxon>Magnoliopsida</taxon>
        <taxon>Ranunculales</taxon>
        <taxon>Circaeasteraceae</taxon>
        <taxon>Kingdonia</taxon>
    </lineage>
</organism>
<dbReference type="InterPro" id="IPR023214">
    <property type="entry name" value="HAD_sf"/>
</dbReference>
<dbReference type="PANTHER" id="PTHR12083:SF9">
    <property type="entry name" value="BIFUNCTIONAL POLYNUCLEOTIDE PHOSPHATASE_KINASE"/>
    <property type="match status" value="1"/>
</dbReference>
<dbReference type="Gene3D" id="3.40.50.1000">
    <property type="entry name" value="HAD superfamily/HAD-like"/>
    <property type="match status" value="1"/>
</dbReference>
<proteinExistence type="predicted"/>
<comment type="caution">
    <text evidence="1">The sequence shown here is derived from an EMBL/GenBank/DDBJ whole genome shotgun (WGS) entry which is preliminary data.</text>
</comment>
<accession>A0A7J7M869</accession>
<dbReference type="GO" id="GO:0046403">
    <property type="term" value="F:polynucleotide 3'-phosphatase activity"/>
    <property type="evidence" value="ECO:0007669"/>
    <property type="project" value="TreeGrafter"/>
</dbReference>
<reference evidence="1 2" key="1">
    <citation type="journal article" date="2020" name="IScience">
        <title>Genome Sequencing of the Endangered Kingdonia uniflora (Circaeasteraceae, Ranunculales) Reveals Potential Mechanisms of Evolutionary Specialization.</title>
        <authorList>
            <person name="Sun Y."/>
            <person name="Deng T."/>
            <person name="Zhang A."/>
            <person name="Moore M.J."/>
            <person name="Landis J.B."/>
            <person name="Lin N."/>
            <person name="Zhang H."/>
            <person name="Zhang X."/>
            <person name="Huang J."/>
            <person name="Zhang X."/>
            <person name="Sun H."/>
            <person name="Wang H."/>
        </authorList>
    </citation>
    <scope>NUCLEOTIDE SEQUENCE [LARGE SCALE GENOMIC DNA]</scope>
    <source>
        <strain evidence="1">TB1705</strain>
        <tissue evidence="1">Leaf</tissue>
    </source>
</reference>
<dbReference type="NCBIfam" id="TIGR01662">
    <property type="entry name" value="HAD-SF-IIIA"/>
    <property type="match status" value="1"/>
</dbReference>
<dbReference type="GO" id="GO:0006281">
    <property type="term" value="P:DNA repair"/>
    <property type="evidence" value="ECO:0007669"/>
    <property type="project" value="TreeGrafter"/>
</dbReference>
<sequence>MGSVFRSSDVRNKYKDSLLLPKWKAFQTVICIEEDEGLKDSDKIVAFDFYGCLVNTSSEGDGQDIWSLMYPSIPAKLKGLYNNGYKMVICTNDFSIDRFKYNERQTAIDSKIGRLNNFIKYINVPIQVLVACCGVDKVLVACGVDKAESDTEDSNRKPELGMWSLMTQDFNFKIAVDMKQSFYVGSTAGKETDVSKFCWTTYPGCILDVSHLSHFADTWKCMNTANAYNKVVDPDALVAIGCLRAIITLLESNLVCEKDLVIDKSAIRSMQHFIYIENQYFLGTSYAWPSYKDTGVDNLIPMELALKIVDKIRTNERFVVYAVAPMGPRVF</sequence>
<dbReference type="PANTHER" id="PTHR12083">
    <property type="entry name" value="BIFUNCTIONAL POLYNUCLEOTIDE PHOSPHATASE/KINASE"/>
    <property type="match status" value="1"/>
</dbReference>
<name>A0A7J7M869_9MAGN</name>
<protein>
    <submittedName>
        <fullName evidence="1">Uncharacterized protein</fullName>
    </submittedName>
</protein>
<dbReference type="NCBIfam" id="TIGR01664">
    <property type="entry name" value="DNA-3'-Pase"/>
    <property type="match status" value="1"/>
</dbReference>
<dbReference type="InterPro" id="IPR006549">
    <property type="entry name" value="HAD-SF_hydro_IIIA"/>
</dbReference>
<dbReference type="EMBL" id="JACGCM010001723">
    <property type="protein sequence ID" value="KAF6150948.1"/>
    <property type="molecule type" value="Genomic_DNA"/>
</dbReference>
<dbReference type="InterPro" id="IPR013954">
    <property type="entry name" value="PNK3P"/>
</dbReference>
<dbReference type="GO" id="GO:0003690">
    <property type="term" value="F:double-stranded DNA binding"/>
    <property type="evidence" value="ECO:0007669"/>
    <property type="project" value="TreeGrafter"/>
</dbReference>
<dbReference type="InterPro" id="IPR036412">
    <property type="entry name" value="HAD-like_sf"/>
</dbReference>
<gene>
    <name evidence="1" type="ORF">GIB67_026869</name>
</gene>
<dbReference type="GO" id="GO:0046404">
    <property type="term" value="F:ATP-dependent polydeoxyribonucleotide 5'-hydroxyl-kinase activity"/>
    <property type="evidence" value="ECO:0007669"/>
    <property type="project" value="TreeGrafter"/>
</dbReference>
<dbReference type="Pfam" id="PF08645">
    <property type="entry name" value="PNK3P"/>
    <property type="match status" value="1"/>
</dbReference>